<comment type="caution">
    <text evidence="2">The sequence shown here is derived from an EMBL/GenBank/DDBJ whole genome shotgun (WGS) entry which is preliminary data.</text>
</comment>
<dbReference type="InterPro" id="IPR051783">
    <property type="entry name" value="NAD(P)-dependent_oxidoreduct"/>
</dbReference>
<dbReference type="Pfam" id="PF13460">
    <property type="entry name" value="NAD_binding_10"/>
    <property type="match status" value="1"/>
</dbReference>
<dbReference type="AlphaFoldDB" id="R7ZTL5"/>
<dbReference type="InterPro" id="IPR036291">
    <property type="entry name" value="NAD(P)-bd_dom_sf"/>
</dbReference>
<reference evidence="2 3" key="1">
    <citation type="submission" date="2013-02" db="EMBL/GenBank/DDBJ databases">
        <title>A novel strain isolated from Lonar lake, Maharashtra, India.</title>
        <authorList>
            <person name="Singh A."/>
        </authorList>
    </citation>
    <scope>NUCLEOTIDE SEQUENCE [LARGE SCALE GENOMIC DNA]</scope>
    <source>
        <strain evidence="2 3">AK24</strain>
    </source>
</reference>
<proteinExistence type="predicted"/>
<protein>
    <recommendedName>
        <fullName evidence="1">NAD(P)-binding domain-containing protein</fullName>
    </recommendedName>
</protein>
<dbReference type="Gene3D" id="3.40.50.720">
    <property type="entry name" value="NAD(P)-binding Rossmann-like Domain"/>
    <property type="match status" value="1"/>
</dbReference>
<accession>R7ZTL5</accession>
<dbReference type="STRING" id="1232681.ADIS_2016"/>
<dbReference type="OrthoDB" id="9774199at2"/>
<evidence type="ECO:0000313" key="3">
    <source>
        <dbReference type="Proteomes" id="UP000013909"/>
    </source>
</evidence>
<dbReference type="PATRIC" id="fig|1288963.3.peg.2008"/>
<dbReference type="GO" id="GO:0004029">
    <property type="term" value="F:aldehyde dehydrogenase (NAD+) activity"/>
    <property type="evidence" value="ECO:0007669"/>
    <property type="project" value="TreeGrafter"/>
</dbReference>
<dbReference type="SUPFAM" id="SSF51735">
    <property type="entry name" value="NAD(P)-binding Rossmann-fold domains"/>
    <property type="match status" value="1"/>
</dbReference>
<gene>
    <name evidence="2" type="ORF">ADIS_2016</name>
</gene>
<dbReference type="Proteomes" id="UP000013909">
    <property type="component" value="Unassembled WGS sequence"/>
</dbReference>
<evidence type="ECO:0000259" key="1">
    <source>
        <dbReference type="Pfam" id="PF13460"/>
    </source>
</evidence>
<dbReference type="EMBL" id="AQHR01000054">
    <property type="protein sequence ID" value="EON77486.1"/>
    <property type="molecule type" value="Genomic_DNA"/>
</dbReference>
<evidence type="ECO:0000313" key="2">
    <source>
        <dbReference type="EMBL" id="EON77486.1"/>
    </source>
</evidence>
<dbReference type="RefSeq" id="WP_010854154.1">
    <property type="nucleotide sequence ID" value="NZ_AQHR01000054.1"/>
</dbReference>
<name>R7ZTL5_9BACT</name>
<dbReference type="PANTHER" id="PTHR48079:SF6">
    <property type="entry name" value="NAD(P)-BINDING DOMAIN-CONTAINING PROTEIN-RELATED"/>
    <property type="match status" value="1"/>
</dbReference>
<dbReference type="GO" id="GO:0005737">
    <property type="term" value="C:cytoplasm"/>
    <property type="evidence" value="ECO:0007669"/>
    <property type="project" value="TreeGrafter"/>
</dbReference>
<sequence length="456" mass="52444">MKQKVAIAGATGYIGRWFMDRFRNKYHLIGLSRKEVDQNPVPEIEWRQVELYSITSTQKALEGVDIAIYLVHSMTVSTRLNQGSFEDTDLILADNFVRAADANGVRQIIYLGGILPKDSLPDSWSRHLRSRLEVEQTLASKSPALTAIRASIIVGPGGSSFDMMKNLVDRLPVLMCPKWTESKTQPISLNDTLEIMDSCLDNPDYFDRSIEIGSPDIMSYKEMLIETASVMKRRRWIFSVPIFSVGLSKLWVGYFGKSPTQLVSPLVESLKHTMTVSHDLAYKDKESAYQTYAESVRLALSTENEVPMPSFKPLVGAANTVRSIQRLPNLRNKSAYWVANRYKLWLPTFFRFLITAREETDGTVSFHLLRFSVPMLQLTLERNRSDRKRQLFYISGGWLVGRVDYGWLEFREVLEGRYIISAIHEFVPRIPWFLYLNTQARIHLWVMNRFKAYLEG</sequence>
<feature type="domain" description="NAD(P)-binding" evidence="1">
    <location>
        <begin position="9"/>
        <end position="151"/>
    </location>
</feature>
<keyword evidence="3" id="KW-1185">Reference proteome</keyword>
<dbReference type="PANTHER" id="PTHR48079">
    <property type="entry name" value="PROTEIN YEEZ"/>
    <property type="match status" value="1"/>
</dbReference>
<organism evidence="2 3">
    <name type="scientific">Lunatimonas lonarensis</name>
    <dbReference type="NCBI Taxonomy" id="1232681"/>
    <lineage>
        <taxon>Bacteria</taxon>
        <taxon>Pseudomonadati</taxon>
        <taxon>Bacteroidota</taxon>
        <taxon>Cytophagia</taxon>
        <taxon>Cytophagales</taxon>
        <taxon>Cyclobacteriaceae</taxon>
    </lineage>
</organism>
<dbReference type="InterPro" id="IPR016040">
    <property type="entry name" value="NAD(P)-bd_dom"/>
</dbReference>